<dbReference type="InterPro" id="IPR002300">
    <property type="entry name" value="aa-tRNA-synth_Ia"/>
</dbReference>
<gene>
    <name evidence="10 17" type="primary">leuS</name>
    <name evidence="17" type="ordered locus">TSC_c24690</name>
</gene>
<evidence type="ECO:0000256" key="1">
    <source>
        <dbReference type="ARBA" id="ARBA00001947"/>
    </source>
</evidence>
<feature type="domain" description="Aminoacyl-tRNA synthetase class Ia" evidence="12">
    <location>
        <begin position="424"/>
        <end position="583"/>
    </location>
</feature>
<evidence type="ECO:0000259" key="15">
    <source>
        <dbReference type="Pfam" id="PF13603"/>
    </source>
</evidence>
<feature type="binding site" evidence="10">
    <location>
        <position position="645"/>
    </location>
    <ligand>
        <name>ATP</name>
        <dbReference type="ChEBI" id="CHEBI:30616"/>
    </ligand>
</feature>
<dbReference type="PANTHER" id="PTHR43740">
    <property type="entry name" value="LEUCYL-TRNA SYNTHETASE"/>
    <property type="match status" value="1"/>
</dbReference>
<evidence type="ECO:0000313" key="17">
    <source>
        <dbReference type="EMBL" id="ADW23066.1"/>
    </source>
</evidence>
<dbReference type="eggNOG" id="COG0495">
    <property type="taxonomic scope" value="Bacteria"/>
</dbReference>
<dbReference type="SUPFAM" id="SSF50677">
    <property type="entry name" value="ValRS/IleRS/LeuRS editing domain"/>
    <property type="match status" value="1"/>
</dbReference>
<evidence type="ECO:0000256" key="10">
    <source>
        <dbReference type="HAMAP-Rule" id="MF_00049"/>
    </source>
</evidence>
<dbReference type="InterPro" id="IPR015413">
    <property type="entry name" value="Methionyl/Leucyl_tRNA_Synth"/>
</dbReference>
<organism evidence="17 18">
    <name type="scientific">Thermus scotoductus (strain ATCC 700910 / SA-01)</name>
    <dbReference type="NCBI Taxonomy" id="743525"/>
    <lineage>
        <taxon>Bacteria</taxon>
        <taxon>Thermotogati</taxon>
        <taxon>Deinococcota</taxon>
        <taxon>Deinococci</taxon>
        <taxon>Thermales</taxon>
        <taxon>Thermaceae</taxon>
        <taxon>Thermus</taxon>
    </lineage>
</organism>
<dbReference type="Pfam" id="PF09334">
    <property type="entry name" value="tRNA-synt_1g"/>
    <property type="match status" value="1"/>
</dbReference>
<dbReference type="EMBL" id="CP001962">
    <property type="protein sequence ID" value="ADW23066.1"/>
    <property type="molecule type" value="Genomic_DNA"/>
</dbReference>
<dbReference type="HOGENOM" id="CLU_004427_0_0_0"/>
<evidence type="ECO:0000256" key="4">
    <source>
        <dbReference type="ARBA" id="ARBA00022598"/>
    </source>
</evidence>
<keyword evidence="3 10" id="KW-0963">Cytoplasm</keyword>
<dbReference type="Gene3D" id="3.40.50.620">
    <property type="entry name" value="HUPs"/>
    <property type="match status" value="2"/>
</dbReference>
<dbReference type="PANTHER" id="PTHR43740:SF2">
    <property type="entry name" value="LEUCINE--TRNA LIGASE, MITOCHONDRIAL"/>
    <property type="match status" value="1"/>
</dbReference>
<evidence type="ECO:0000256" key="11">
    <source>
        <dbReference type="RuleBase" id="RU363035"/>
    </source>
</evidence>
<evidence type="ECO:0000256" key="5">
    <source>
        <dbReference type="ARBA" id="ARBA00022741"/>
    </source>
</evidence>
<keyword evidence="6 10" id="KW-0067">ATP-binding</keyword>
<dbReference type="GO" id="GO:0004823">
    <property type="term" value="F:leucine-tRNA ligase activity"/>
    <property type="evidence" value="ECO:0007669"/>
    <property type="project" value="UniProtKB-UniRule"/>
</dbReference>
<comment type="caution">
    <text evidence="10">Lacks conserved residue(s) required for the propagation of feature annotation.</text>
</comment>
<dbReference type="GO" id="GO:0006429">
    <property type="term" value="P:leucyl-tRNA aminoacylation"/>
    <property type="evidence" value="ECO:0007669"/>
    <property type="project" value="UniProtKB-UniRule"/>
</dbReference>
<keyword evidence="8 10" id="KW-0030">Aminoacyl-tRNA synthetase</keyword>
<evidence type="ECO:0000259" key="16">
    <source>
        <dbReference type="Pfam" id="PF14795"/>
    </source>
</evidence>
<evidence type="ECO:0000313" key="18">
    <source>
        <dbReference type="Proteomes" id="UP000008087"/>
    </source>
</evidence>
<dbReference type="Pfam" id="PF00133">
    <property type="entry name" value="tRNA-synt_1"/>
    <property type="match status" value="1"/>
</dbReference>
<sequence length="883" mass="101735">MREERMEKYNPHAIEPKWQRFWKEKGFMKAKEVPGRKGKQYVLVMFPYPSGDLHMGHLKNYTMGDVLARFRKVQGYEVLHPMGWDAFGLPAENAALKFGLHPRDWTYENIRQAKESLELMGILYDWDREVTTCEPDYYRFNQWIFLKMWEKGLAYRAKGLVNWCPRCQTVLANEQVVEGRCWRHEDTPVEKRELEQWYLRITAYAERLLEDLEGLDWPEKVKAMQRAWIGRSEGAEIEFPVEGLKEAITVFTTRPDTLFGATFMVLAPEHPLTLRLASPERRAEVEAYVEAAKRKTEIERQAEGREKTGVFLGAYAINPATGEKIPIYTADYVLYGYGTGAIMGVPGHDQRDFEFAQKFGLPIRKVIERPGEPLPEPLEAAYEEPGIMVNSGPFDGTPSEEGKKKVVAWLEERGLGRAKVTYRLRDWLISRQRYWGTPIPMIHCPRCGVVPVPYEDLPVVLPDLRDIEDIRPKGKSPLEAHPEFYETTCPKCGGPAKRDTDTMDTFVDSSWYYLRYTDPKNETLPFDPAKADFWMPVDQYIGGVEHAVLHLLYSRFFTKFLHDLGMVKVEEPFQGLFTQGMVLAWTDFGPVEVEGDRLRLPEPTRVRLEIPEKELSLEEVRKMGAELRPHEDGTLHFWKPAVMSKSKGNGVMVGPFVKEEGADIARITILFAAPPENEMVWTEEGVQGAWRFLNRIWRRVAEDREALLATSGQFVAESLEGPDRELYQKLHATLKKVTEDLEALRFNTAIAALMELLNALYEYRKVRPVTPVYRTAIRYYLQMLFPFAPHIAEELWHWFWPDSLFEAGWPELDEKALEKDVVEVAVQVNGRVRGTIRIPKDAPLEVARAEALKVRNVQAHVEGKAIVKEIYVPGKILNLVVRG</sequence>
<dbReference type="PROSITE" id="PS00178">
    <property type="entry name" value="AA_TRNA_LIGASE_I"/>
    <property type="match status" value="1"/>
</dbReference>
<dbReference type="SUPFAM" id="SSF52374">
    <property type="entry name" value="Nucleotidylyl transferase"/>
    <property type="match status" value="1"/>
</dbReference>
<dbReference type="InterPro" id="IPR025709">
    <property type="entry name" value="Leu_tRNA-synth_edit"/>
</dbReference>
<feature type="domain" description="Methionyl/Leucyl tRNA synthetase" evidence="14">
    <location>
        <begin position="42"/>
        <end position="181"/>
    </location>
</feature>
<dbReference type="InterPro" id="IPR013155">
    <property type="entry name" value="M/V/L/I-tRNA-synth_anticd-bd"/>
</dbReference>
<dbReference type="Pfam" id="PF08264">
    <property type="entry name" value="Anticodon_1"/>
    <property type="match status" value="1"/>
</dbReference>
<name>E8PQM7_THESS</name>
<dbReference type="GO" id="GO:0005524">
    <property type="term" value="F:ATP binding"/>
    <property type="evidence" value="ECO:0007669"/>
    <property type="project" value="UniProtKB-UniRule"/>
</dbReference>
<feature type="domain" description="Methionyl/Valyl/Leucyl/Isoleucyl-tRNA synthetase anticodon-binding" evidence="13">
    <location>
        <begin position="723"/>
        <end position="846"/>
    </location>
</feature>
<accession>E8PQM7</accession>
<feature type="domain" description="Leucyl-tRNA synthetase editing" evidence="15">
    <location>
        <begin position="226"/>
        <end position="411"/>
    </location>
</feature>
<evidence type="ECO:0000259" key="12">
    <source>
        <dbReference type="Pfam" id="PF00133"/>
    </source>
</evidence>
<dbReference type="Pfam" id="PF13603">
    <property type="entry name" value="tRNA-synt_1_2"/>
    <property type="match status" value="1"/>
</dbReference>
<dbReference type="SUPFAM" id="SSF47323">
    <property type="entry name" value="Anticodon-binding domain of a subclass of class I aminoacyl-tRNA synthetases"/>
    <property type="match status" value="1"/>
</dbReference>
<dbReference type="PRINTS" id="PR00985">
    <property type="entry name" value="TRNASYNTHLEU"/>
</dbReference>
<dbReference type="CDD" id="cd07958">
    <property type="entry name" value="Anticodon_Ia_Leu_BEm"/>
    <property type="match status" value="1"/>
</dbReference>
<evidence type="ECO:0000256" key="2">
    <source>
        <dbReference type="ARBA" id="ARBA00005594"/>
    </source>
</evidence>
<dbReference type="Gene3D" id="1.10.730.10">
    <property type="entry name" value="Isoleucyl-tRNA Synthetase, Domain 1"/>
    <property type="match status" value="1"/>
</dbReference>
<keyword evidence="4 10" id="KW-0436">Ligase</keyword>
<dbReference type="GO" id="GO:0002161">
    <property type="term" value="F:aminoacyl-tRNA deacylase activity"/>
    <property type="evidence" value="ECO:0007669"/>
    <property type="project" value="InterPro"/>
</dbReference>
<dbReference type="FunFam" id="3.10.20.590:FF:000001">
    <property type="entry name" value="Leucine--tRNA ligase"/>
    <property type="match status" value="1"/>
</dbReference>
<dbReference type="InterPro" id="IPR001412">
    <property type="entry name" value="aa-tRNA-synth_I_CS"/>
</dbReference>
<evidence type="ECO:0000259" key="13">
    <source>
        <dbReference type="Pfam" id="PF08264"/>
    </source>
</evidence>
<dbReference type="InterPro" id="IPR009080">
    <property type="entry name" value="tRNAsynth_Ia_anticodon-bd"/>
</dbReference>
<protein>
    <recommendedName>
        <fullName evidence="10">Leucine--tRNA ligase</fullName>
        <ecNumber evidence="10">6.1.1.4</ecNumber>
    </recommendedName>
    <alternativeName>
        <fullName evidence="10">Leucyl-tRNA synthetase</fullName>
        <shortName evidence="10">LeuRS</shortName>
    </alternativeName>
</protein>
<dbReference type="Gene3D" id="3.10.20.590">
    <property type="match status" value="1"/>
</dbReference>
<dbReference type="Pfam" id="PF14795">
    <property type="entry name" value="Leucyl-specific"/>
    <property type="match status" value="1"/>
</dbReference>
<dbReference type="STRING" id="743525.TSC_c24690"/>
<evidence type="ECO:0000256" key="7">
    <source>
        <dbReference type="ARBA" id="ARBA00022917"/>
    </source>
</evidence>
<dbReference type="InterPro" id="IPR002302">
    <property type="entry name" value="Leu-tRNA-ligase"/>
</dbReference>
<dbReference type="GO" id="GO:0005829">
    <property type="term" value="C:cytosol"/>
    <property type="evidence" value="ECO:0007669"/>
    <property type="project" value="TreeGrafter"/>
</dbReference>
<dbReference type="HAMAP" id="MF_00049_B">
    <property type="entry name" value="Leu_tRNA_synth_B"/>
    <property type="match status" value="1"/>
</dbReference>
<feature type="domain" description="Leucyl-tRNA synthetase" evidence="16">
    <location>
        <begin position="585"/>
        <end position="640"/>
    </location>
</feature>
<dbReference type="Proteomes" id="UP000008087">
    <property type="component" value="Chromosome"/>
</dbReference>
<dbReference type="InterPro" id="IPR009008">
    <property type="entry name" value="Val/Leu/Ile-tRNA-synth_edit"/>
</dbReference>
<reference evidence="18" key="1">
    <citation type="submission" date="2010-03" db="EMBL/GenBank/DDBJ databases">
        <title>The genome sequence of Thermus scotoductus SA-01.</title>
        <authorList>
            <person name="Gounder K."/>
            <person name="Liesegang H."/>
            <person name="Brzuszkiewicz E."/>
            <person name="Wollherr A."/>
            <person name="Daniel R."/>
            <person name="Gottschalk G."/>
            <person name="van Heerden E."/>
            <person name="Litthauer D."/>
        </authorList>
    </citation>
    <scope>NUCLEOTIDE SEQUENCE [LARGE SCALE GENOMIC DNA]</scope>
    <source>
        <strain evidence="18">ATCC 700910 / SA-01</strain>
    </source>
</reference>
<dbReference type="InterPro" id="IPR014729">
    <property type="entry name" value="Rossmann-like_a/b/a_fold"/>
</dbReference>
<comment type="similarity">
    <text evidence="2 10 11">Belongs to the class-I aminoacyl-tRNA synthetase family.</text>
</comment>
<dbReference type="EC" id="6.1.1.4" evidence="10"/>
<evidence type="ECO:0000259" key="14">
    <source>
        <dbReference type="Pfam" id="PF09334"/>
    </source>
</evidence>
<dbReference type="AlphaFoldDB" id="E8PQM7"/>
<reference evidence="17 18" key="2">
    <citation type="journal article" date="2011" name="BMC Genomics">
        <title>Sequence of the hyperplastic genome of the naturally competent Thermus scotoductus SA-01.</title>
        <authorList>
            <person name="Gounder K."/>
            <person name="Brzuszkiewicz E."/>
            <person name="Liesegang H."/>
            <person name="Wollherr A."/>
            <person name="Daniel R."/>
            <person name="Gottschalk G."/>
            <person name="Reva O."/>
            <person name="Kumwenda B."/>
            <person name="Srivastava M."/>
            <person name="Bricio C."/>
            <person name="Berenguer J."/>
            <person name="van Heerden E."/>
            <person name="Litthauer D."/>
        </authorList>
    </citation>
    <scope>NUCLEOTIDE SEQUENCE [LARGE SCALE GENOMIC DNA]</scope>
    <source>
        <strain evidence="18">ATCC 700910 / SA-01</strain>
    </source>
</reference>
<dbReference type="KEGG" id="tsc:TSC_c24690"/>
<dbReference type="InterPro" id="IPR023356">
    <property type="entry name" value="Leu-tRNA-synth_dom3"/>
</dbReference>
<dbReference type="CDD" id="cd00812">
    <property type="entry name" value="LeuRS_core"/>
    <property type="match status" value="1"/>
</dbReference>
<evidence type="ECO:0000256" key="6">
    <source>
        <dbReference type="ARBA" id="ARBA00022840"/>
    </source>
</evidence>
<dbReference type="FunFam" id="1.10.730.10:FF:000002">
    <property type="entry name" value="Leucine--tRNA ligase"/>
    <property type="match status" value="1"/>
</dbReference>
<evidence type="ECO:0000256" key="8">
    <source>
        <dbReference type="ARBA" id="ARBA00023146"/>
    </source>
</evidence>
<dbReference type="Gene3D" id="2.30.210.10">
    <property type="entry name" value="Leucyl-tRNA synthetase, domain 3"/>
    <property type="match status" value="1"/>
</dbReference>
<dbReference type="NCBIfam" id="TIGR00396">
    <property type="entry name" value="leuS_bact"/>
    <property type="match status" value="1"/>
</dbReference>
<evidence type="ECO:0000256" key="3">
    <source>
        <dbReference type="ARBA" id="ARBA00022490"/>
    </source>
</evidence>
<dbReference type="FunFam" id="3.40.50.620:FF:000100">
    <property type="entry name" value="probable leucine--tRNA ligase, mitochondrial"/>
    <property type="match status" value="1"/>
</dbReference>
<dbReference type="FunFam" id="3.40.50.620:FF:000003">
    <property type="entry name" value="Leucine--tRNA ligase"/>
    <property type="match status" value="1"/>
</dbReference>
<comment type="cofactor">
    <cofactor evidence="1">
        <name>Zn(2+)</name>
        <dbReference type="ChEBI" id="CHEBI:29105"/>
    </cofactor>
</comment>
<evidence type="ECO:0000256" key="9">
    <source>
        <dbReference type="ARBA" id="ARBA00047469"/>
    </source>
</evidence>
<comment type="subcellular location">
    <subcellularLocation>
        <location evidence="10">Cytoplasm</location>
    </subcellularLocation>
</comment>
<comment type="catalytic activity">
    <reaction evidence="9 10">
        <text>tRNA(Leu) + L-leucine + ATP = L-leucyl-tRNA(Leu) + AMP + diphosphate</text>
        <dbReference type="Rhea" id="RHEA:11688"/>
        <dbReference type="Rhea" id="RHEA-COMP:9613"/>
        <dbReference type="Rhea" id="RHEA-COMP:9622"/>
        <dbReference type="ChEBI" id="CHEBI:30616"/>
        <dbReference type="ChEBI" id="CHEBI:33019"/>
        <dbReference type="ChEBI" id="CHEBI:57427"/>
        <dbReference type="ChEBI" id="CHEBI:78442"/>
        <dbReference type="ChEBI" id="CHEBI:78494"/>
        <dbReference type="ChEBI" id="CHEBI:456215"/>
        <dbReference type="EC" id="6.1.1.4"/>
    </reaction>
</comment>
<keyword evidence="7 10" id="KW-0648">Protein biosynthesis</keyword>
<keyword evidence="5 10" id="KW-0547">Nucleotide-binding</keyword>
<proteinExistence type="inferred from homology"/>
<feature type="short sequence motif" description="'HIGH' region" evidence="10">
    <location>
        <begin position="47"/>
        <end position="57"/>
    </location>
</feature>